<evidence type="ECO:0000313" key="9">
    <source>
        <dbReference type="EMBL" id="TVV27082.1"/>
    </source>
</evidence>
<evidence type="ECO:0000256" key="1">
    <source>
        <dbReference type="ARBA" id="ARBA00023015"/>
    </source>
</evidence>
<evidence type="ECO:0000256" key="2">
    <source>
        <dbReference type="ARBA" id="ARBA00023125"/>
    </source>
</evidence>
<dbReference type="InterPro" id="IPR023187">
    <property type="entry name" value="Tscrpt_reg_MarR-type_CS"/>
</dbReference>
<accession>A0A0D1LF70</accession>
<dbReference type="InterPro" id="IPR000835">
    <property type="entry name" value="HTH_MarR-typ"/>
</dbReference>
<evidence type="ECO:0000313" key="8">
    <source>
        <dbReference type="EMBL" id="OSP90595.1"/>
    </source>
</evidence>
<proteinExistence type="predicted"/>
<dbReference type="STRING" id="137591.AO080_10055"/>
<dbReference type="PATRIC" id="fig|137591.24.peg.385"/>
<evidence type="ECO:0000259" key="4">
    <source>
        <dbReference type="PROSITE" id="PS50995"/>
    </source>
</evidence>
<dbReference type="SMART" id="SM00347">
    <property type="entry name" value="HTH_MARR"/>
    <property type="match status" value="1"/>
</dbReference>
<dbReference type="GeneID" id="66962753"/>
<dbReference type="EMBL" id="CP020928">
    <property type="protein sequence ID" value="AWF95174.1"/>
    <property type="molecule type" value="Genomic_DNA"/>
</dbReference>
<dbReference type="RefSeq" id="WP_010374181.1">
    <property type="nucleotide sequence ID" value="NZ_BJEF01000010.1"/>
</dbReference>
<dbReference type="EMBL" id="JWHT01000011">
    <property type="protein sequence ID" value="KIU25488.1"/>
    <property type="molecule type" value="Genomic_DNA"/>
</dbReference>
<evidence type="ECO:0000313" key="7">
    <source>
        <dbReference type="EMBL" id="KIU25488.1"/>
    </source>
</evidence>
<dbReference type="GO" id="GO:0003677">
    <property type="term" value="F:DNA binding"/>
    <property type="evidence" value="ECO:0007669"/>
    <property type="project" value="UniProtKB-KW"/>
</dbReference>
<protein>
    <submittedName>
        <fullName evidence="8">MarR family transcriptional regulator</fullName>
    </submittedName>
    <submittedName>
        <fullName evidence="6">YusO protein</fullName>
    </submittedName>
</protein>
<dbReference type="eggNOG" id="COG1846">
    <property type="taxonomic scope" value="Bacteria"/>
</dbReference>
<dbReference type="AlphaFoldDB" id="A0A0D1LF70"/>
<dbReference type="Proteomes" id="UP000032287">
    <property type="component" value="Unassembled WGS sequence"/>
</dbReference>
<evidence type="ECO:0000313" key="5">
    <source>
        <dbReference type="EMBL" id="AWF95174.1"/>
    </source>
</evidence>
<sequence>MAASEEASFEQINEALVNVFNNVVWIEEASLRESKFNDITIKDMHTIAAISMYETRTASQVAEMVHLTPSAMTSVIDKLVKKGYVERHRDDNDRRVVHLALTHNGRTVFRAHEAFHRGMAHSLFDSLSDDETEAVKKAVLNLQEYLHELIQF</sequence>
<reference evidence="9 14" key="4">
    <citation type="submission" date="2019-07" db="EMBL/GenBank/DDBJ databases">
        <title>Genome sequence of Weissella cibaria GK1.</title>
        <authorList>
            <person name="Choi H.-J."/>
        </authorList>
    </citation>
    <scope>NUCLEOTIDE SEQUENCE [LARGE SCALE GENOMIC DNA]</scope>
    <source>
        <strain evidence="9 14">GK1</strain>
    </source>
</reference>
<dbReference type="PANTHER" id="PTHR42756:SF1">
    <property type="entry name" value="TRANSCRIPTIONAL REPRESSOR OF EMRAB OPERON"/>
    <property type="match status" value="1"/>
</dbReference>
<dbReference type="Gene3D" id="1.10.10.10">
    <property type="entry name" value="Winged helix-like DNA-binding domain superfamily/Winged helix DNA-binding domain"/>
    <property type="match status" value="1"/>
</dbReference>
<evidence type="ECO:0000313" key="10">
    <source>
        <dbReference type="Proteomes" id="UP000032287"/>
    </source>
</evidence>
<reference evidence="6 11" key="1">
    <citation type="journal article" date="2015" name="Microbiology (Mosc.)">
        <title>Genomics of the Weissella cibaria species with an examination of its metabolic traits.</title>
        <authorList>
            <person name="Lynch K.M."/>
            <person name="Lucid A."/>
            <person name="Arendt E.K."/>
            <person name="Sleator R.D."/>
            <person name="Lucey B."/>
            <person name="Coffey A."/>
        </authorList>
    </citation>
    <scope>NUCLEOTIDE SEQUENCE [LARGE SCALE GENOMIC DNA]</scope>
    <source>
        <strain evidence="7 11">AB3b</strain>
        <strain evidence="6">MG1</strain>
    </source>
</reference>
<dbReference type="KEGG" id="wcb:AO080_10055"/>
<evidence type="ECO:0000313" key="6">
    <source>
        <dbReference type="EMBL" id="KIU19265.1"/>
    </source>
</evidence>
<keyword evidence="1" id="KW-0805">Transcription regulation</keyword>
<dbReference type="Proteomes" id="UP000320012">
    <property type="component" value="Unassembled WGS sequence"/>
</dbReference>
<dbReference type="Pfam" id="PF01047">
    <property type="entry name" value="MarR"/>
    <property type="match status" value="1"/>
</dbReference>
<dbReference type="PRINTS" id="PR00598">
    <property type="entry name" value="HTHMARR"/>
</dbReference>
<reference evidence="8 12" key="2">
    <citation type="submission" date="2017-04" db="EMBL/GenBank/DDBJ databases">
        <title>The genome sequence of Weissella cibaria isolated from wild Drosophila.</title>
        <authorList>
            <person name="Ricks N.J."/>
            <person name="Carroll C."/>
            <person name="Walters A."/>
            <person name="Newell P.D."/>
            <person name="Chaston J.M."/>
        </authorList>
    </citation>
    <scope>NUCLEOTIDE SEQUENCE [LARGE SCALE GENOMIC DNA]</scope>
    <source>
        <strain evidence="8 12">DmW_103</strain>
    </source>
</reference>
<dbReference type="GO" id="GO:0003700">
    <property type="term" value="F:DNA-binding transcription factor activity"/>
    <property type="evidence" value="ECO:0007669"/>
    <property type="project" value="InterPro"/>
</dbReference>
<dbReference type="Proteomes" id="UP000032289">
    <property type="component" value="Unassembled WGS sequence"/>
</dbReference>
<keyword evidence="2" id="KW-0238">DNA-binding</keyword>
<dbReference type="EMBL" id="NDXJ01000001">
    <property type="protein sequence ID" value="OSP90595.1"/>
    <property type="molecule type" value="Genomic_DNA"/>
</dbReference>
<keyword evidence="3" id="KW-0804">Transcription</keyword>
<reference evidence="5 13" key="3">
    <citation type="submission" date="2017-04" db="EMBL/GenBank/DDBJ databases">
        <title>Weissella cibaria strain m2 complete genome.</title>
        <authorList>
            <person name="Pan Q."/>
            <person name="Tan M."/>
            <person name="Yao F."/>
            <person name="Su S."/>
        </authorList>
    </citation>
    <scope>NUCLEOTIDE SEQUENCE [LARGE SCALE GENOMIC DNA]</scope>
    <source>
        <strain evidence="5 13">M2</strain>
    </source>
</reference>
<evidence type="ECO:0000313" key="11">
    <source>
        <dbReference type="Proteomes" id="UP000032289"/>
    </source>
</evidence>
<dbReference type="PROSITE" id="PS01117">
    <property type="entry name" value="HTH_MARR_1"/>
    <property type="match status" value="1"/>
</dbReference>
<dbReference type="InterPro" id="IPR036388">
    <property type="entry name" value="WH-like_DNA-bd_sf"/>
</dbReference>
<dbReference type="OrthoDB" id="5461037at2"/>
<evidence type="ECO:0000256" key="3">
    <source>
        <dbReference type="ARBA" id="ARBA00023163"/>
    </source>
</evidence>
<dbReference type="EMBL" id="JWHU01000041">
    <property type="protein sequence ID" value="KIU19265.1"/>
    <property type="molecule type" value="Genomic_DNA"/>
</dbReference>
<gene>
    <name evidence="6" type="primary">yusO</name>
    <name evidence="7" type="ORF">ab3b_00395</name>
    <name evidence="5" type="ORF">B6254_0767</name>
    <name evidence="8" type="ORF">B9D04_00360</name>
    <name evidence="9" type="ORF">FO435_03920</name>
    <name evidence="6" type="ORF">QX99_02074</name>
</gene>
<dbReference type="EMBL" id="VNHC01000002">
    <property type="protein sequence ID" value="TVV27082.1"/>
    <property type="molecule type" value="Genomic_DNA"/>
</dbReference>
<dbReference type="Proteomes" id="UP000244870">
    <property type="component" value="Chromosome"/>
</dbReference>
<dbReference type="PANTHER" id="PTHR42756">
    <property type="entry name" value="TRANSCRIPTIONAL REGULATOR, MARR"/>
    <property type="match status" value="1"/>
</dbReference>
<organism evidence="6 10">
    <name type="scientific">Weissella cibaria</name>
    <dbReference type="NCBI Taxonomy" id="137591"/>
    <lineage>
        <taxon>Bacteria</taxon>
        <taxon>Bacillati</taxon>
        <taxon>Bacillota</taxon>
        <taxon>Bacilli</taxon>
        <taxon>Lactobacillales</taxon>
        <taxon>Lactobacillaceae</taxon>
        <taxon>Weissella</taxon>
    </lineage>
</organism>
<dbReference type="SUPFAM" id="SSF46785">
    <property type="entry name" value="Winged helix' DNA-binding domain"/>
    <property type="match status" value="1"/>
</dbReference>
<evidence type="ECO:0000313" key="12">
    <source>
        <dbReference type="Proteomes" id="UP000193588"/>
    </source>
</evidence>
<feature type="domain" description="HTH marR-type" evidence="4">
    <location>
        <begin position="1"/>
        <end position="144"/>
    </location>
</feature>
<evidence type="ECO:0000313" key="13">
    <source>
        <dbReference type="Proteomes" id="UP000244870"/>
    </source>
</evidence>
<evidence type="ECO:0000313" key="14">
    <source>
        <dbReference type="Proteomes" id="UP000320012"/>
    </source>
</evidence>
<dbReference type="Proteomes" id="UP000193588">
    <property type="component" value="Unassembled WGS sequence"/>
</dbReference>
<keyword evidence="10" id="KW-1185">Reference proteome</keyword>
<name>A0A0D1LF70_9LACO</name>
<dbReference type="PROSITE" id="PS50995">
    <property type="entry name" value="HTH_MARR_2"/>
    <property type="match status" value="1"/>
</dbReference>
<dbReference type="InterPro" id="IPR036390">
    <property type="entry name" value="WH_DNA-bd_sf"/>
</dbReference>